<dbReference type="Pfam" id="PF26639">
    <property type="entry name" value="Het-6_barrel"/>
    <property type="match status" value="1"/>
</dbReference>
<evidence type="ECO:0000259" key="2">
    <source>
        <dbReference type="Pfam" id="PF06985"/>
    </source>
</evidence>
<evidence type="ECO:0000313" key="4">
    <source>
        <dbReference type="EMBL" id="KIW77092.1"/>
    </source>
</evidence>
<dbReference type="OrthoDB" id="2157530at2759"/>
<gene>
    <name evidence="4" type="ORF">Z517_09538</name>
</gene>
<protein>
    <recommendedName>
        <fullName evidence="6">Heterokaryon incompatibility domain-containing protein</fullName>
    </recommendedName>
</protein>
<proteinExistence type="predicted"/>
<dbReference type="STRING" id="1442368.A0A0D2ES76"/>
<feature type="compositionally biased region" description="Polar residues" evidence="1">
    <location>
        <begin position="1251"/>
        <end position="1267"/>
    </location>
</feature>
<dbReference type="AlphaFoldDB" id="A0A0D2ES76"/>
<feature type="compositionally biased region" description="Basic and acidic residues" evidence="1">
    <location>
        <begin position="1163"/>
        <end position="1173"/>
    </location>
</feature>
<dbReference type="RefSeq" id="XP_013280900.1">
    <property type="nucleotide sequence ID" value="XM_013425446.1"/>
</dbReference>
<dbReference type="Proteomes" id="UP000053029">
    <property type="component" value="Unassembled WGS sequence"/>
</dbReference>
<dbReference type="NCBIfam" id="NF047352">
    <property type="entry name" value="P_loop_sacsin"/>
    <property type="match status" value="1"/>
</dbReference>
<name>A0A0D2ES76_9EURO</name>
<feature type="domain" description="Heterokaryon incompatibility" evidence="2">
    <location>
        <begin position="1653"/>
        <end position="1794"/>
    </location>
</feature>
<dbReference type="Pfam" id="PF06985">
    <property type="entry name" value="HET"/>
    <property type="match status" value="1"/>
</dbReference>
<evidence type="ECO:0000259" key="3">
    <source>
        <dbReference type="Pfam" id="PF25794"/>
    </source>
</evidence>
<dbReference type="Gene3D" id="3.30.565.10">
    <property type="entry name" value="Histidine kinase-like ATPase, C-terminal domain"/>
    <property type="match status" value="1"/>
</dbReference>
<keyword evidence="5" id="KW-1185">Reference proteome</keyword>
<dbReference type="InterPro" id="IPR036890">
    <property type="entry name" value="HATPase_C_sf"/>
</dbReference>
<feature type="region of interest" description="Disordered" evidence="1">
    <location>
        <begin position="1"/>
        <end position="22"/>
    </location>
</feature>
<accession>A0A0D2ES76</accession>
<sequence>MDERPESRDKANEHIEQIRRSRGFENAGEQDISIANREDLEASISILAEGLYEKSTHFLLELIQNADDCSYTTPTPRMLINYWNGRLRLDYNEVGFTRRDVEALCRVGRSTKSSSGSQIGEKGIGFKSVFKIADVVSIVSGCYSFKFDRTKTNLGMITPECDTFPVEPLPGFTSVLLELRDSGGQTELVDEMRSMDPRCLMFLRNLKEIHIAASPLDEPKWETTLGRSDDQARQATTLSYGDKSMTYLVRRHIVTPLPYEQKRRGRDESAILLAFPYIDAQETKLEPQQVYAFLPIRDYGFKFLIHADFLLIANRGDIDSSSQWNTALREAMLAAFLGDVQYLQGTAFRYTWPRYLPDYSYRFDFFRNFRTRLAEELPEKPILESEDGKLRSPNTVRYVPKQFRDESNIPLILNDTTKSKYLSHEYSDSDSKRLTDIGVTTLSDKEFLDDLGVFLRDYKALMPESWHSNIARALLPLISSFELEISELYLIPLTNGRRVAASSGNIFFPRPNPDYFIPLGIEVFEVHLDIAKNPDCKRLYKNLGVKQFSNPVVQKLILKKHSNNLPELNPPPSELLSQARFLFRSGWKKPIDDVQFWVVKTNGALCRSHEVYLDTDEQFSASRYLERDTQLFPFLHSCYDKDVASEELPLWRTWLHTQLGLWKIPRLVKISGNTSDPELSEDFRYILKRRSSQQFLMLLKENWFVYSRSIFETWPTGLRSQLASVSVHCRDGSRHPLEATSTGYFIPEDCRSEYSVLPPILDIPNPKDPGWTFLKVFGVTVNGDLNTYLGILGHIQGREVSVRFVRWLYDRIQGQCEDNPALVCNEFLQKNLIYIPSSSPSDPPNWVTLNRCVWSGPKCLTQFYKLSEIHPDHRILFVKHLKVKDAGLETLVLESKAITPATRLSHIASVFKELDKIMPDPISMEDTKTLQGLLTLSIFPLDEGGDSNEGFDELSSATTGSQWYIADRPHLRQCFHGIVSLLAFTVEDVHAIKRLMAILGLERRSLSKVAKERHRIDGGKARGKEIDMLFQEKARFFERLMPEHVPNKQQTLDQLKKVKIWHADKILTGWDVETTNLTSDLTRQESLFRDDGLQALLMPQRGTDPPRIYLRDDYSLSCPPLELAEQLAAFCGIPECVALILFILGQSSSLIIEATLDRRDIPKTRDKKLRQDEAAPPPATQNGSNEERDAMTKESSATAEEPQAPGSPRTIQETWIGPDEEQQEYEEPALKRIIDDEAQIDINHLTSQSQSEGLLDFNSTDNQTFNKQQRRPESPHRASSNNEQIISKKESSSSRPNYVPLDDAPRIREYIRVQGESSRRKRIAMASADSHGIETLERPRIVGHPNYIHVKDCRELPRENFSDQAPDGKILPGRAQISRSGECTLFLALEPAYKIDTYTEFLGELYVSQLFEKYLGGRYDPDSQWTSPYRREAEYKSLRAETQSIATFTFSDGAAMTEFLIQSGSGWRRNGDYPCYHILVKTTNGGQESLFTMSTEEMEMIRRYRLSPGGKHQSQVIILARVFDMQSTASASFFIDPWHLYTAGGLQIRPQDDFYIANTHVASPHLLFKHFEMELSTPSLRDSVHFLTSYIRDSGELWARRMLQHDERKYRYKPLECESLIRLLRLHPGRGREELRGELICVSLEPYKRKYPFTALSYVWGNGLKPYVLGIGDYALRITASLYFALKRVREEKQSILIWADAICIDQANDVEKGHQVRLMSKIYKSALRVCAWLGNEGDQSNSAINWLCKIRKASESSKQAATVRLPSADNPVWDIIKKFFERDWFHRVWIVQELVLAPHIILLCGNRTFEWDDLYVPATLCSRQAEKSTAALMTSVSKTMAPVLSLGGLRRAYRSQLANSTAQRELLTLFKDFEHTRSSRRRDKLFAFLGLACDVGDPSFDPDYAAPLETVVCKYAEAFVRRGKGMELLYHAGASGLEDDARFPSWVPNWVTTTYPKTITTWTSKSGIFSACSHEKDSIRISPRNSSILTATAYDIDLIAKVGQISFTAGDRTRWLKEVFSYIEPISTYPTEDNPKDLVWKVLVGDALGPPSGSWNMVDFRASYEAFAEYLQMDADPGDWNVEAAKMRAVAKLKQFLFRPQELRKLMWPFVLTAEEFAQRFVDAKVCITEHGYVGIVPGAARVGSRVILLAGSAVPFVMDEIKGNKRNPPCYRHLGECYIHGIMHGATNQQSGLFRKPLRDIILC</sequence>
<feature type="region of interest" description="Disordered" evidence="1">
    <location>
        <begin position="1251"/>
        <end position="1303"/>
    </location>
</feature>
<dbReference type="VEuPathDB" id="FungiDB:Z517_09538"/>
<dbReference type="Pfam" id="PF25794">
    <property type="entry name" value="SACS"/>
    <property type="match status" value="1"/>
</dbReference>
<evidence type="ECO:0000256" key="1">
    <source>
        <dbReference type="SAM" id="MobiDB-lite"/>
    </source>
</evidence>
<evidence type="ECO:0000313" key="5">
    <source>
        <dbReference type="Proteomes" id="UP000053029"/>
    </source>
</evidence>
<dbReference type="EMBL" id="KN846974">
    <property type="protein sequence ID" value="KIW77092.1"/>
    <property type="molecule type" value="Genomic_DNA"/>
</dbReference>
<reference evidence="4 5" key="1">
    <citation type="submission" date="2015-01" db="EMBL/GenBank/DDBJ databases">
        <title>The Genome Sequence of Fonsecaea pedrosoi CBS 271.37.</title>
        <authorList>
            <consortium name="The Broad Institute Genomics Platform"/>
            <person name="Cuomo C."/>
            <person name="de Hoog S."/>
            <person name="Gorbushina A."/>
            <person name="Stielow B."/>
            <person name="Teixiera M."/>
            <person name="Abouelleil A."/>
            <person name="Chapman S.B."/>
            <person name="Priest M."/>
            <person name="Young S.K."/>
            <person name="Wortman J."/>
            <person name="Nusbaum C."/>
            <person name="Birren B."/>
        </authorList>
    </citation>
    <scope>NUCLEOTIDE SEQUENCE [LARGE SCALE GENOMIC DNA]</scope>
    <source>
        <strain evidence="4 5">CBS 271.37</strain>
    </source>
</reference>
<dbReference type="PANTHER" id="PTHR24148:SF73">
    <property type="entry name" value="HET DOMAIN PROTEIN (AFU_ORTHOLOGUE AFUA_8G01020)"/>
    <property type="match status" value="1"/>
</dbReference>
<organism evidence="4 5">
    <name type="scientific">Fonsecaea pedrosoi CBS 271.37</name>
    <dbReference type="NCBI Taxonomy" id="1442368"/>
    <lineage>
        <taxon>Eukaryota</taxon>
        <taxon>Fungi</taxon>
        <taxon>Dikarya</taxon>
        <taxon>Ascomycota</taxon>
        <taxon>Pezizomycotina</taxon>
        <taxon>Eurotiomycetes</taxon>
        <taxon>Chaetothyriomycetidae</taxon>
        <taxon>Chaetothyriales</taxon>
        <taxon>Herpotrichiellaceae</taxon>
        <taxon>Fonsecaea</taxon>
    </lineage>
</organism>
<feature type="domain" description="Sacsin/Nov" evidence="3">
    <location>
        <begin position="52"/>
        <end position="154"/>
    </location>
</feature>
<feature type="region of interest" description="Disordered" evidence="1">
    <location>
        <begin position="1163"/>
        <end position="1225"/>
    </location>
</feature>
<evidence type="ECO:0008006" key="6">
    <source>
        <dbReference type="Google" id="ProtNLM"/>
    </source>
</evidence>
<dbReference type="InterPro" id="IPR010730">
    <property type="entry name" value="HET"/>
</dbReference>
<dbReference type="HOGENOM" id="CLU_000570_2_1_1"/>
<dbReference type="GeneID" id="25309028"/>
<dbReference type="InterPro" id="IPR058210">
    <property type="entry name" value="SACS/Nov_dom"/>
</dbReference>
<dbReference type="SUPFAM" id="SSF55874">
    <property type="entry name" value="ATPase domain of HSP90 chaperone/DNA topoisomerase II/histidine kinase"/>
    <property type="match status" value="1"/>
</dbReference>
<dbReference type="InterPro" id="IPR052895">
    <property type="entry name" value="HetReg/Transcr_Mod"/>
</dbReference>
<dbReference type="PANTHER" id="PTHR24148">
    <property type="entry name" value="ANKYRIN REPEAT DOMAIN-CONTAINING PROTEIN 39 HOMOLOG-RELATED"/>
    <property type="match status" value="1"/>
</dbReference>